<evidence type="ECO:0000313" key="2">
    <source>
        <dbReference type="RefSeq" id="XP_056688737.1"/>
    </source>
</evidence>
<dbReference type="SUPFAM" id="SSF56219">
    <property type="entry name" value="DNase I-like"/>
    <property type="match status" value="1"/>
</dbReference>
<keyword evidence="1" id="KW-1185">Reference proteome</keyword>
<proteinExistence type="predicted"/>
<accession>A0ABM3QZD6</accession>
<dbReference type="Gene3D" id="3.60.10.10">
    <property type="entry name" value="Endonuclease/exonuclease/phosphatase"/>
    <property type="match status" value="1"/>
</dbReference>
<dbReference type="Proteomes" id="UP000813463">
    <property type="component" value="Chromosome 6"/>
</dbReference>
<dbReference type="RefSeq" id="XP_056688737.1">
    <property type="nucleotide sequence ID" value="XM_056832759.1"/>
</dbReference>
<reference evidence="1" key="1">
    <citation type="journal article" date="2021" name="Nat. Commun.">
        <title>Genomic analyses provide insights into spinach domestication and the genetic basis of agronomic traits.</title>
        <authorList>
            <person name="Cai X."/>
            <person name="Sun X."/>
            <person name="Xu C."/>
            <person name="Sun H."/>
            <person name="Wang X."/>
            <person name="Ge C."/>
            <person name="Zhang Z."/>
            <person name="Wang Q."/>
            <person name="Fei Z."/>
            <person name="Jiao C."/>
            <person name="Wang Q."/>
        </authorList>
    </citation>
    <scope>NUCLEOTIDE SEQUENCE [LARGE SCALE GENOMIC DNA]</scope>
    <source>
        <strain evidence="1">cv. Varoflay</strain>
    </source>
</reference>
<dbReference type="InterPro" id="IPR036691">
    <property type="entry name" value="Endo/exonu/phosph_ase_sf"/>
</dbReference>
<evidence type="ECO:0000313" key="1">
    <source>
        <dbReference type="Proteomes" id="UP000813463"/>
    </source>
</evidence>
<sequence length="212" mass="23608">MVNGSVLVHTTHEQFIDGEIMDSKGVFVCFFTAVYGLHTVETRRGLWASLTGIAASVSNAPWLIIGDFNAVLNTQDRIGGAAVSRYETQDFEDFIANTDQQGLGDARVASRIDRALGNGCWMLQFGHIAVDYGNTSISDHSPLLVQFGNDHTGGGRPFKFFDFLANHSQFQTVVTLDWNRPIQGNPLSCIWFKLKRLKSKLKQLHKEEFALI</sequence>
<gene>
    <name evidence="2" type="primary">LOC130463589</name>
</gene>
<protein>
    <recommendedName>
        <fullName evidence="3">Endonuclease/exonuclease/phosphatase domain-containing protein</fullName>
    </recommendedName>
</protein>
<dbReference type="PANTHER" id="PTHR33710:SF80">
    <property type="entry name" value="ENDONUCLEASE_EXONUCLEASE_PHOSPHATASE"/>
    <property type="match status" value="1"/>
</dbReference>
<organism evidence="1 2">
    <name type="scientific">Spinacia oleracea</name>
    <name type="common">Spinach</name>
    <dbReference type="NCBI Taxonomy" id="3562"/>
    <lineage>
        <taxon>Eukaryota</taxon>
        <taxon>Viridiplantae</taxon>
        <taxon>Streptophyta</taxon>
        <taxon>Embryophyta</taxon>
        <taxon>Tracheophyta</taxon>
        <taxon>Spermatophyta</taxon>
        <taxon>Magnoliopsida</taxon>
        <taxon>eudicotyledons</taxon>
        <taxon>Gunneridae</taxon>
        <taxon>Pentapetalae</taxon>
        <taxon>Caryophyllales</taxon>
        <taxon>Chenopodiaceae</taxon>
        <taxon>Chenopodioideae</taxon>
        <taxon>Anserineae</taxon>
        <taxon>Spinacia</taxon>
    </lineage>
</organism>
<dbReference type="GeneID" id="130463589"/>
<name>A0ABM3QZD6_SPIOL</name>
<reference evidence="2" key="2">
    <citation type="submission" date="2025-08" db="UniProtKB">
        <authorList>
            <consortium name="RefSeq"/>
        </authorList>
    </citation>
    <scope>IDENTIFICATION</scope>
    <source>
        <tissue evidence="2">Leaf</tissue>
    </source>
</reference>
<dbReference type="PANTHER" id="PTHR33710">
    <property type="entry name" value="BNAC02G09200D PROTEIN"/>
    <property type="match status" value="1"/>
</dbReference>
<evidence type="ECO:0008006" key="3">
    <source>
        <dbReference type="Google" id="ProtNLM"/>
    </source>
</evidence>